<sequence>MKRRNLLAALVAGAMGLGLAGCSQEQESASTETDANNQANSAEQAAAPAEEKQTYKWKMVTTWPKNFPGLGTGPERLADNVREMTDGQIDITVYGAGDLVPALEVFSAVSQGTAEMGHGAGYYWKGKIPAAQFFSTVPFGLTAQEYNGWIFHGGGLELYREAYEPFGVIPWPGGNTGVQMGGWFNKEINSVEDLKGLKMRIPGIGGDVLEKAGGTPVNMPGGELFTALQTGTIDATEWVGPYNDLAFGLHQIADYYYYPGWHEPGTALEMIVNADAYNKLPKHLQAILDVAIREMNADMLAEFTARNNEALRELVEEKNVELRRFPDDVINRLREMSDETVKQLAEQDEMAGKAYESYKSFRDKVVPYTEISEQTYVEIREPEGEAAPAQ</sequence>
<comment type="caution">
    <text evidence="6">The sequence shown here is derived from an EMBL/GenBank/DDBJ whole genome shotgun (WGS) entry which is preliminary data.</text>
</comment>
<evidence type="ECO:0000256" key="3">
    <source>
        <dbReference type="PIRSR" id="PIRSR039026-2"/>
    </source>
</evidence>
<dbReference type="PROSITE" id="PS51257">
    <property type="entry name" value="PROKAR_LIPOPROTEIN"/>
    <property type="match status" value="1"/>
</dbReference>
<evidence type="ECO:0000256" key="1">
    <source>
        <dbReference type="ARBA" id="ARBA00022729"/>
    </source>
</evidence>
<dbReference type="GO" id="GO:0046872">
    <property type="term" value="F:metal ion binding"/>
    <property type="evidence" value="ECO:0007669"/>
    <property type="project" value="UniProtKB-KW"/>
</dbReference>
<dbReference type="Pfam" id="PF03480">
    <property type="entry name" value="DctP"/>
    <property type="match status" value="1"/>
</dbReference>
<feature type="signal peptide" evidence="5">
    <location>
        <begin position="1"/>
        <end position="20"/>
    </location>
</feature>
<evidence type="ECO:0000256" key="2">
    <source>
        <dbReference type="PIRSR" id="PIRSR039026-1"/>
    </source>
</evidence>
<feature type="compositionally biased region" description="Polar residues" evidence="4">
    <location>
        <begin position="25"/>
        <end position="34"/>
    </location>
</feature>
<feature type="binding site" evidence="3">
    <location>
        <position position="238"/>
    </location>
    <ligand>
        <name>Na(+)</name>
        <dbReference type="ChEBI" id="CHEBI:29101"/>
    </ligand>
</feature>
<evidence type="ECO:0000256" key="5">
    <source>
        <dbReference type="SAM" id="SignalP"/>
    </source>
</evidence>
<dbReference type="NCBIfam" id="NF037995">
    <property type="entry name" value="TRAP_S1"/>
    <property type="match status" value="1"/>
</dbReference>
<dbReference type="Gene3D" id="3.40.190.10">
    <property type="entry name" value="Periplasmic binding protein-like II"/>
    <property type="match status" value="1"/>
</dbReference>
<reference evidence="6 7" key="1">
    <citation type="journal article" date="2013" name="Genome Announc.">
        <title>Genome Sequence of the Polycyclic Aromatic Hydrocarbon-Degrading Bacterium Strain Marinobacter nanhaiticus D15-8WT.</title>
        <authorList>
            <person name="Cui Z."/>
            <person name="Gao W."/>
            <person name="Li Q."/>
            <person name="Xu G."/>
            <person name="Zheng L."/>
        </authorList>
    </citation>
    <scope>NUCLEOTIDE SEQUENCE [LARGE SCALE GENOMIC DNA]</scope>
    <source>
        <strain evidence="6 7">D15-8W</strain>
    </source>
</reference>
<dbReference type="CDD" id="cd13604">
    <property type="entry name" value="PBP2_TRAP_ketoacid_lactate_like"/>
    <property type="match status" value="1"/>
</dbReference>
<dbReference type="EMBL" id="APLQ01000011">
    <property type="protein sequence ID" value="ENO15560.1"/>
    <property type="molecule type" value="Genomic_DNA"/>
</dbReference>
<dbReference type="PANTHER" id="PTHR33376">
    <property type="match status" value="1"/>
</dbReference>
<dbReference type="InterPro" id="IPR018389">
    <property type="entry name" value="DctP_fam"/>
</dbReference>
<dbReference type="InterPro" id="IPR026289">
    <property type="entry name" value="SBP_TakP-like"/>
</dbReference>
<dbReference type="InterPro" id="IPR038404">
    <property type="entry name" value="TRAP_DctP_sf"/>
</dbReference>
<dbReference type="PATRIC" id="fig|626887.3.peg.1889"/>
<keyword evidence="7" id="KW-1185">Reference proteome</keyword>
<feature type="binding site" evidence="3">
    <location>
        <position position="237"/>
    </location>
    <ligand>
        <name>substrate</name>
    </ligand>
</feature>
<feature type="region of interest" description="Disordered" evidence="4">
    <location>
        <begin position="25"/>
        <end position="50"/>
    </location>
</feature>
<name>N6VZ52_9GAMM</name>
<dbReference type="STRING" id="626887.J057_09416"/>
<keyword evidence="3" id="KW-0479">Metal-binding</keyword>
<protein>
    <submittedName>
        <fullName evidence="6">TRAP transporter substrate-binding protein DctP</fullName>
    </submittedName>
</protein>
<dbReference type="GO" id="GO:0055085">
    <property type="term" value="P:transmembrane transport"/>
    <property type="evidence" value="ECO:0007669"/>
    <property type="project" value="InterPro"/>
</dbReference>
<dbReference type="PIRSF" id="PIRSF039026">
    <property type="entry name" value="SiaP"/>
    <property type="match status" value="1"/>
</dbReference>
<accession>N6VZ52</accession>
<evidence type="ECO:0000256" key="4">
    <source>
        <dbReference type="SAM" id="MobiDB-lite"/>
    </source>
</evidence>
<dbReference type="Proteomes" id="UP000013165">
    <property type="component" value="Unassembled WGS sequence"/>
</dbReference>
<dbReference type="OrthoDB" id="9769667at2"/>
<evidence type="ECO:0000313" key="7">
    <source>
        <dbReference type="Proteomes" id="UP000013165"/>
    </source>
</evidence>
<dbReference type="eggNOG" id="COG4663">
    <property type="taxonomic scope" value="Bacteria"/>
</dbReference>
<feature type="compositionally biased region" description="Low complexity" evidence="4">
    <location>
        <begin position="35"/>
        <end position="48"/>
    </location>
</feature>
<dbReference type="SUPFAM" id="SSF53850">
    <property type="entry name" value="Periplasmic binding protein-like II"/>
    <property type="match status" value="1"/>
</dbReference>
<keyword evidence="1 5" id="KW-0732">Signal</keyword>
<dbReference type="HOGENOM" id="CLU_036176_0_1_6"/>
<feature type="binding site" evidence="2">
    <location>
        <position position="179"/>
    </location>
    <ligand>
        <name>substrate</name>
    </ligand>
</feature>
<feature type="binding site" evidence="2">
    <location>
        <position position="200"/>
    </location>
    <ligand>
        <name>substrate</name>
    </ligand>
</feature>
<dbReference type="RefSeq" id="WP_004579856.1">
    <property type="nucleotide sequence ID" value="NZ_AP028878.1"/>
</dbReference>
<dbReference type="AlphaFoldDB" id="N6VZ52"/>
<dbReference type="PANTHER" id="PTHR33376:SF5">
    <property type="entry name" value="EXTRACYTOPLASMIC SOLUTE RECEPTOR PROTEIN"/>
    <property type="match status" value="1"/>
</dbReference>
<feature type="chain" id="PRO_5004126711" evidence="5">
    <location>
        <begin position="21"/>
        <end position="390"/>
    </location>
</feature>
<evidence type="ECO:0000313" key="6">
    <source>
        <dbReference type="EMBL" id="ENO15560.1"/>
    </source>
</evidence>
<dbReference type="GO" id="GO:0031317">
    <property type="term" value="C:tripartite ATP-independent periplasmic transporter complex"/>
    <property type="evidence" value="ECO:0007669"/>
    <property type="project" value="InterPro"/>
</dbReference>
<dbReference type="Gene3D" id="3.40.190.170">
    <property type="entry name" value="Bacterial extracellular solute-binding protein, family 7"/>
    <property type="match status" value="1"/>
</dbReference>
<gene>
    <name evidence="6" type="ORF">J057_09416</name>
</gene>
<feature type="binding site" evidence="3">
    <location>
        <position position="263"/>
    </location>
    <ligand>
        <name>substrate</name>
    </ligand>
</feature>
<organism evidence="6 7">
    <name type="scientific">Marinobacter nanhaiticus D15-8W</name>
    <dbReference type="NCBI Taxonomy" id="626887"/>
    <lineage>
        <taxon>Bacteria</taxon>
        <taxon>Pseudomonadati</taxon>
        <taxon>Pseudomonadota</taxon>
        <taxon>Gammaproteobacteria</taxon>
        <taxon>Pseudomonadales</taxon>
        <taxon>Marinobacteraceae</taxon>
        <taxon>Marinobacter</taxon>
    </lineage>
</organism>
<proteinExistence type="predicted"/>